<accession>A0ABS5QJD3</accession>
<proteinExistence type="predicted"/>
<evidence type="ECO:0000313" key="2">
    <source>
        <dbReference type="Proteomes" id="UP000766336"/>
    </source>
</evidence>
<sequence length="108" mass="11942">MDGISRKFDNFIKVIAAGVRTSSVQGPLDELTQRQKDLEAKLAGAPEQPWVPRLHPRLCALCQQRVDQLPKRLEGEANREVLEAARALIDQAKIHPPVALAAERLASN</sequence>
<dbReference type="EMBL" id="JAHCDA010000008">
    <property type="protein sequence ID" value="MBS7813794.1"/>
    <property type="molecule type" value="Genomic_DNA"/>
</dbReference>
<evidence type="ECO:0000313" key="1">
    <source>
        <dbReference type="EMBL" id="MBS7813794.1"/>
    </source>
</evidence>
<name>A0ABS5QJD3_9PROT</name>
<reference evidence="1 2" key="1">
    <citation type="submission" date="2021-05" db="EMBL/GenBank/DDBJ databases">
        <title>Roseococcus sp. XZZS9, whole genome shotgun sequencing project.</title>
        <authorList>
            <person name="Zhao G."/>
            <person name="Shen L."/>
        </authorList>
    </citation>
    <scope>NUCLEOTIDE SEQUENCE [LARGE SCALE GENOMIC DNA]</scope>
    <source>
        <strain evidence="1 2">XZZS9</strain>
    </source>
</reference>
<gene>
    <name evidence="1" type="ORF">KHU32_22850</name>
</gene>
<dbReference type="Proteomes" id="UP000766336">
    <property type="component" value="Unassembled WGS sequence"/>
</dbReference>
<organism evidence="1 2">
    <name type="scientific">Roseococcus pinisoli</name>
    <dbReference type="NCBI Taxonomy" id="2835040"/>
    <lineage>
        <taxon>Bacteria</taxon>
        <taxon>Pseudomonadati</taxon>
        <taxon>Pseudomonadota</taxon>
        <taxon>Alphaproteobacteria</taxon>
        <taxon>Acetobacterales</taxon>
        <taxon>Roseomonadaceae</taxon>
        <taxon>Roseococcus</taxon>
    </lineage>
</organism>
<dbReference type="RefSeq" id="WP_213672503.1">
    <property type="nucleotide sequence ID" value="NZ_JAHCDA010000008.1"/>
</dbReference>
<comment type="caution">
    <text evidence="1">The sequence shown here is derived from an EMBL/GenBank/DDBJ whole genome shotgun (WGS) entry which is preliminary data.</text>
</comment>
<protein>
    <submittedName>
        <fullName evidence="1">Uncharacterized protein</fullName>
    </submittedName>
</protein>
<keyword evidence="2" id="KW-1185">Reference proteome</keyword>